<name>A0ABN0B1Z7_9ACTN</name>
<protein>
    <submittedName>
        <fullName evidence="1">Uncharacterized protein</fullName>
    </submittedName>
</protein>
<dbReference type="Proteomes" id="UP000004431">
    <property type="component" value="Unassembled WGS sequence"/>
</dbReference>
<sequence length="44" mass="4768">MQCTCGVLVAHLQRTAHQQCAAHRACPISVSPQHIGTISGRYHV</sequence>
<reference evidence="1 2" key="1">
    <citation type="submission" date="2010-08" db="EMBL/GenBank/DDBJ databases">
        <authorList>
            <person name="Durkin A.S."/>
            <person name="Madupu R."/>
            <person name="Torralba M."/>
            <person name="Gillis M."/>
            <person name="Methe B."/>
            <person name="Sutton G."/>
            <person name="Nelson K.E."/>
        </authorList>
    </citation>
    <scope>NUCLEOTIDE SEQUENCE [LARGE SCALE GENOMIC DNA]</scope>
    <source>
        <strain evidence="1 2">PB189-T1-4</strain>
    </source>
</reference>
<comment type="caution">
    <text evidence="1">The sequence shown here is derived from an EMBL/GenBank/DDBJ whole genome shotgun (WGS) entry which is preliminary data.</text>
</comment>
<gene>
    <name evidence="1" type="ORF">HMPREF9248_0137</name>
</gene>
<proteinExistence type="predicted"/>
<dbReference type="EMBL" id="AEDQ01000004">
    <property type="protein sequence ID" value="EFL44686.1"/>
    <property type="molecule type" value="Genomic_DNA"/>
</dbReference>
<accession>A0ABN0B1Z7</accession>
<organism evidence="1 2">
    <name type="scientific">Fannyhessea vaginae PB189-T1-4</name>
    <dbReference type="NCBI Taxonomy" id="866774"/>
    <lineage>
        <taxon>Bacteria</taxon>
        <taxon>Bacillati</taxon>
        <taxon>Actinomycetota</taxon>
        <taxon>Coriobacteriia</taxon>
        <taxon>Coriobacteriales</taxon>
        <taxon>Atopobiaceae</taxon>
        <taxon>Fannyhessea</taxon>
    </lineage>
</organism>
<evidence type="ECO:0000313" key="1">
    <source>
        <dbReference type="EMBL" id="EFL44686.1"/>
    </source>
</evidence>
<keyword evidence="2" id="KW-1185">Reference proteome</keyword>
<evidence type="ECO:0000313" key="2">
    <source>
        <dbReference type="Proteomes" id="UP000004431"/>
    </source>
</evidence>